<feature type="compositionally biased region" description="Low complexity" evidence="1">
    <location>
        <begin position="245"/>
        <end position="298"/>
    </location>
</feature>
<feature type="region of interest" description="Disordered" evidence="1">
    <location>
        <begin position="12"/>
        <end position="32"/>
    </location>
</feature>
<dbReference type="InterPro" id="IPR011598">
    <property type="entry name" value="bHLH_dom"/>
</dbReference>
<reference evidence="3 4" key="1">
    <citation type="submission" date="2011-02" db="EMBL/GenBank/DDBJ databases">
        <title>The Genome Sequence of Sphaeroforma arctica JP610.</title>
        <authorList>
            <consortium name="The Broad Institute Genome Sequencing Platform"/>
            <person name="Russ C."/>
            <person name="Cuomo C."/>
            <person name="Young S.K."/>
            <person name="Zeng Q."/>
            <person name="Gargeya S."/>
            <person name="Alvarado L."/>
            <person name="Berlin A."/>
            <person name="Chapman S.B."/>
            <person name="Chen Z."/>
            <person name="Freedman E."/>
            <person name="Gellesch M."/>
            <person name="Goldberg J."/>
            <person name="Griggs A."/>
            <person name="Gujja S."/>
            <person name="Heilman E."/>
            <person name="Heiman D."/>
            <person name="Howarth C."/>
            <person name="Mehta T."/>
            <person name="Neiman D."/>
            <person name="Pearson M."/>
            <person name="Roberts A."/>
            <person name="Saif S."/>
            <person name="Shea T."/>
            <person name="Shenoy N."/>
            <person name="Sisk P."/>
            <person name="Stolte C."/>
            <person name="Sykes S."/>
            <person name="White J."/>
            <person name="Yandava C."/>
            <person name="Burger G."/>
            <person name="Gray M.W."/>
            <person name="Holland P.W.H."/>
            <person name="King N."/>
            <person name="Lang F.B.F."/>
            <person name="Roger A.J."/>
            <person name="Ruiz-Trillo I."/>
            <person name="Haas B."/>
            <person name="Nusbaum C."/>
            <person name="Birren B."/>
        </authorList>
    </citation>
    <scope>NUCLEOTIDE SEQUENCE [LARGE SCALE GENOMIC DNA]</scope>
    <source>
        <strain evidence="3 4">JP610</strain>
    </source>
</reference>
<name>A0A0L0FTK1_9EUKA</name>
<dbReference type="RefSeq" id="XP_014154019.1">
    <property type="nucleotide sequence ID" value="XM_014298544.1"/>
</dbReference>
<dbReference type="STRING" id="667725.A0A0L0FTK1"/>
<dbReference type="GO" id="GO:0046983">
    <property type="term" value="F:protein dimerization activity"/>
    <property type="evidence" value="ECO:0007669"/>
    <property type="project" value="InterPro"/>
</dbReference>
<feature type="compositionally biased region" description="Polar residues" evidence="1">
    <location>
        <begin position="12"/>
        <end position="22"/>
    </location>
</feature>
<dbReference type="Proteomes" id="UP000054560">
    <property type="component" value="Unassembled WGS sequence"/>
</dbReference>
<feature type="domain" description="BHLH" evidence="2">
    <location>
        <begin position="443"/>
        <end position="497"/>
    </location>
</feature>
<dbReference type="InterPro" id="IPR036638">
    <property type="entry name" value="HLH_DNA-bd_sf"/>
</dbReference>
<feature type="compositionally biased region" description="Low complexity" evidence="1">
    <location>
        <begin position="341"/>
        <end position="352"/>
    </location>
</feature>
<feature type="compositionally biased region" description="Low complexity" evidence="1">
    <location>
        <begin position="179"/>
        <end position="201"/>
    </location>
</feature>
<dbReference type="PROSITE" id="PS50888">
    <property type="entry name" value="BHLH"/>
    <property type="match status" value="1"/>
</dbReference>
<organism evidence="3 4">
    <name type="scientific">Sphaeroforma arctica JP610</name>
    <dbReference type="NCBI Taxonomy" id="667725"/>
    <lineage>
        <taxon>Eukaryota</taxon>
        <taxon>Ichthyosporea</taxon>
        <taxon>Ichthyophonida</taxon>
        <taxon>Sphaeroforma</taxon>
    </lineage>
</organism>
<feature type="region of interest" description="Disordered" evidence="1">
    <location>
        <begin position="507"/>
        <end position="567"/>
    </location>
</feature>
<gene>
    <name evidence="3" type="ORF">SARC_07517</name>
</gene>
<feature type="compositionally biased region" description="Polar residues" evidence="1">
    <location>
        <begin position="81"/>
        <end position="90"/>
    </location>
</feature>
<feature type="region of interest" description="Disordered" evidence="1">
    <location>
        <begin position="81"/>
        <end position="111"/>
    </location>
</feature>
<dbReference type="GeneID" id="25908021"/>
<dbReference type="SMART" id="SM00353">
    <property type="entry name" value="HLH"/>
    <property type="match status" value="1"/>
</dbReference>
<evidence type="ECO:0000259" key="2">
    <source>
        <dbReference type="PROSITE" id="PS50888"/>
    </source>
</evidence>
<feature type="compositionally biased region" description="Polar residues" evidence="1">
    <location>
        <begin position="367"/>
        <end position="376"/>
    </location>
</feature>
<feature type="compositionally biased region" description="Low complexity" evidence="1">
    <location>
        <begin position="218"/>
        <end position="239"/>
    </location>
</feature>
<evidence type="ECO:0000313" key="4">
    <source>
        <dbReference type="Proteomes" id="UP000054560"/>
    </source>
</evidence>
<dbReference type="SUPFAM" id="SSF47459">
    <property type="entry name" value="HLH, helix-loop-helix DNA-binding domain"/>
    <property type="match status" value="1"/>
</dbReference>
<sequence length="567" mass="61773">MEELLAIHNQLSHTNSHNNTSDLAPMESNVSNVSMGGNNLDAFSQRETVFNVDTQGFGSTLFPQNSLFDGSDSNLNVYNGQATHNNTHNNMSHRHSGGTSPATSRDRLNVSPGPTSLFGFMEGQSMNHMNGVSSMQSTPIQDNYLFNNSMSNYVSPQFPSLLLPFTHPQQSTGADGASALHTQNFQQQQQQQQHYAQQNQHQQLLPLNALTQAQGHSQPPQQTMHQRQQQQLKPKQQPLQPQPNQPSQIGQFQQPQPQPQATTQQATQAKQAHPPTPQEQPQSQPQGQAQAQVNTQLQEKTQPAKRGNKTVQPRLFKTASANNIALKPYPSSGKKTTGSNATATGTPTLGPGDSPAIKPAPRKIHKTTTSQPSTPYQRLLSNSMFDMQTPFLTSTLISPMLPPLDLASSAAPAVATKSNYDMLVDGNGAALGHSADLIESVKERRDTNKVSERRRRDDLRAAFHELRVKVPALRDVSSQVVSKVVVLKKATDRISELEDIIANLQKKAQANQTPATENSDTELLPETAQSSTLEASADNDAKQHAQDNQTAHGQDDDSGETQMLGTG</sequence>
<accession>A0A0L0FTK1</accession>
<evidence type="ECO:0000313" key="3">
    <source>
        <dbReference type="EMBL" id="KNC80117.1"/>
    </source>
</evidence>
<dbReference type="Pfam" id="PF00010">
    <property type="entry name" value="HLH"/>
    <property type="match status" value="1"/>
</dbReference>
<keyword evidence="4" id="KW-1185">Reference proteome</keyword>
<proteinExistence type="predicted"/>
<dbReference type="EMBL" id="KQ242198">
    <property type="protein sequence ID" value="KNC80117.1"/>
    <property type="molecule type" value="Genomic_DNA"/>
</dbReference>
<feature type="region of interest" description="Disordered" evidence="1">
    <location>
        <begin position="213"/>
        <end position="376"/>
    </location>
</feature>
<protein>
    <recommendedName>
        <fullName evidence="2">BHLH domain-containing protein</fullName>
    </recommendedName>
</protein>
<dbReference type="Gene3D" id="4.10.280.10">
    <property type="entry name" value="Helix-loop-helix DNA-binding domain"/>
    <property type="match status" value="1"/>
</dbReference>
<dbReference type="OrthoDB" id="5344169at2759"/>
<dbReference type="AlphaFoldDB" id="A0A0L0FTK1"/>
<evidence type="ECO:0000256" key="1">
    <source>
        <dbReference type="SAM" id="MobiDB-lite"/>
    </source>
</evidence>
<feature type="region of interest" description="Disordered" evidence="1">
    <location>
        <begin position="165"/>
        <end position="201"/>
    </location>
</feature>
<feature type="compositionally biased region" description="Polar residues" evidence="1">
    <location>
        <begin position="507"/>
        <end position="518"/>
    </location>
</feature>